<dbReference type="PRINTS" id="PR00046">
    <property type="entry name" value="SIGMA70FCT"/>
</dbReference>
<reference evidence="8 9" key="1">
    <citation type="submission" date="2016-02" db="EMBL/GenBank/DDBJ databases">
        <title>Genome sequence of Tissierella creatinophila DSM 6911.</title>
        <authorList>
            <person name="Poehlein A."/>
            <person name="Daniel R."/>
        </authorList>
    </citation>
    <scope>NUCLEOTIDE SEQUENCE [LARGE SCALE GENOMIC DNA]</scope>
    <source>
        <strain evidence="8 9">DSM 6911</strain>
    </source>
</reference>
<dbReference type="GO" id="GO:0006352">
    <property type="term" value="P:DNA-templated transcription initiation"/>
    <property type="evidence" value="ECO:0007669"/>
    <property type="project" value="InterPro"/>
</dbReference>
<accession>A0A1U7M8U9</accession>
<dbReference type="PROSITE" id="PS00715">
    <property type="entry name" value="SIGMA70_1"/>
    <property type="match status" value="1"/>
</dbReference>
<keyword evidence="1 5" id="KW-0805">Transcription regulation</keyword>
<dbReference type="InterPro" id="IPR007627">
    <property type="entry name" value="RNA_pol_sigma70_r2"/>
</dbReference>
<comment type="function">
    <text evidence="5">Sigma factors are initiation factors that promote the attachment of RNA polymerase to specific initiation sites and are then released.</text>
</comment>
<dbReference type="PROSITE" id="PS00716">
    <property type="entry name" value="SIGMA70_2"/>
    <property type="match status" value="1"/>
</dbReference>
<feature type="domain" description="RNA polymerase sigma-70" evidence="6">
    <location>
        <begin position="37"/>
        <end position="50"/>
    </location>
</feature>
<evidence type="ECO:0000259" key="6">
    <source>
        <dbReference type="PROSITE" id="PS00715"/>
    </source>
</evidence>
<dbReference type="InterPro" id="IPR007630">
    <property type="entry name" value="RNA_pol_sigma70_r4"/>
</dbReference>
<evidence type="ECO:0000256" key="1">
    <source>
        <dbReference type="ARBA" id="ARBA00023015"/>
    </source>
</evidence>
<evidence type="ECO:0000259" key="7">
    <source>
        <dbReference type="PROSITE" id="PS00716"/>
    </source>
</evidence>
<sequence>MFYKEEDLDNLIIEYLPLVKKIVGKIDTRNREYDEDDLFSIGVIGLIDALKRFDDKKGAAFETYANIRVRGAIIDELRKLGRVSRNRMDKLNSYYREKEFLENSMMRTPTEKEICESMGLDKKELFEIHETVNDLSYISLESVLFPKDDGDFGIIDLLEDKDALSPQEELIKDEQTHLLELAIESLDEREKIILNLYYVEELTLKEIGYILDISIPRVSQIHSKILLNLRQKIEKLGAK</sequence>
<keyword evidence="2 5" id="KW-0731">Sigma factor</keyword>
<evidence type="ECO:0000256" key="5">
    <source>
        <dbReference type="RuleBase" id="RU362124"/>
    </source>
</evidence>
<evidence type="ECO:0000313" key="8">
    <source>
        <dbReference type="EMBL" id="OLS03753.1"/>
    </source>
</evidence>
<evidence type="ECO:0000256" key="4">
    <source>
        <dbReference type="ARBA" id="ARBA00023163"/>
    </source>
</evidence>
<dbReference type="EMBL" id="LTDM01000003">
    <property type="protein sequence ID" value="OLS03753.1"/>
    <property type="molecule type" value="Genomic_DNA"/>
</dbReference>
<dbReference type="NCBIfam" id="TIGR02479">
    <property type="entry name" value="FliA_WhiG"/>
    <property type="match status" value="1"/>
</dbReference>
<evidence type="ECO:0000256" key="2">
    <source>
        <dbReference type="ARBA" id="ARBA00023082"/>
    </source>
</evidence>
<dbReference type="Proteomes" id="UP000186112">
    <property type="component" value="Unassembled WGS sequence"/>
</dbReference>
<dbReference type="Pfam" id="PF04539">
    <property type="entry name" value="Sigma70_r3"/>
    <property type="match status" value="1"/>
</dbReference>
<dbReference type="InterPro" id="IPR014284">
    <property type="entry name" value="RNA_pol_sigma-70_dom"/>
</dbReference>
<dbReference type="InterPro" id="IPR000943">
    <property type="entry name" value="RNA_pol_sigma70"/>
</dbReference>
<dbReference type="Gene3D" id="1.10.1740.10">
    <property type="match status" value="1"/>
</dbReference>
<keyword evidence="9" id="KW-1185">Reference proteome</keyword>
<dbReference type="InterPro" id="IPR012845">
    <property type="entry name" value="RNA_pol_sigma_FliA_WhiG"/>
</dbReference>
<protein>
    <recommendedName>
        <fullName evidence="5">RNA polymerase sigma factor</fullName>
    </recommendedName>
</protein>
<comment type="similarity">
    <text evidence="5">Belongs to the sigma-70 factor family.</text>
</comment>
<dbReference type="Pfam" id="PF04545">
    <property type="entry name" value="Sigma70_r4"/>
    <property type="match status" value="1"/>
</dbReference>
<comment type="caution">
    <text evidence="8">The sequence shown here is derived from an EMBL/GenBank/DDBJ whole genome shotgun (WGS) entry which is preliminary data.</text>
</comment>
<evidence type="ECO:0000313" key="9">
    <source>
        <dbReference type="Proteomes" id="UP000186112"/>
    </source>
</evidence>
<dbReference type="GO" id="GO:0003677">
    <property type="term" value="F:DNA binding"/>
    <property type="evidence" value="ECO:0007669"/>
    <property type="project" value="UniProtKB-KW"/>
</dbReference>
<dbReference type="InterPro" id="IPR007624">
    <property type="entry name" value="RNA_pol_sigma70_r3"/>
</dbReference>
<dbReference type="SUPFAM" id="SSF88946">
    <property type="entry name" value="Sigma2 domain of RNA polymerase sigma factors"/>
    <property type="match status" value="1"/>
</dbReference>
<dbReference type="PANTHER" id="PTHR30385:SF7">
    <property type="entry name" value="RNA POLYMERASE SIGMA FACTOR FLIA"/>
    <property type="match status" value="1"/>
</dbReference>
<dbReference type="Gene3D" id="1.20.140.160">
    <property type="match status" value="1"/>
</dbReference>
<dbReference type="AlphaFoldDB" id="A0A1U7M8U9"/>
<dbReference type="Pfam" id="PF04542">
    <property type="entry name" value="Sigma70_r2"/>
    <property type="match status" value="1"/>
</dbReference>
<feature type="domain" description="RNA polymerase sigma-70" evidence="7">
    <location>
        <begin position="203"/>
        <end position="229"/>
    </location>
</feature>
<dbReference type="CDD" id="cd06171">
    <property type="entry name" value="Sigma70_r4"/>
    <property type="match status" value="1"/>
</dbReference>
<dbReference type="NCBIfam" id="TIGR02937">
    <property type="entry name" value="sigma70-ECF"/>
    <property type="match status" value="1"/>
</dbReference>
<organism evidence="8 9">
    <name type="scientific">Tissierella creatinophila DSM 6911</name>
    <dbReference type="NCBI Taxonomy" id="1123403"/>
    <lineage>
        <taxon>Bacteria</taxon>
        <taxon>Bacillati</taxon>
        <taxon>Bacillota</taxon>
        <taxon>Tissierellia</taxon>
        <taxon>Tissierellales</taxon>
        <taxon>Tissierellaceae</taxon>
        <taxon>Tissierella</taxon>
    </lineage>
</organism>
<dbReference type="GO" id="GO:0003899">
    <property type="term" value="F:DNA-directed RNA polymerase activity"/>
    <property type="evidence" value="ECO:0007669"/>
    <property type="project" value="InterPro"/>
</dbReference>
<dbReference type="PIRSF" id="PIRSF000770">
    <property type="entry name" value="RNA_pol_sigma-SigE/K"/>
    <property type="match status" value="1"/>
</dbReference>
<proteinExistence type="inferred from homology"/>
<name>A0A1U7M8U9_TISCR</name>
<dbReference type="InterPro" id="IPR013324">
    <property type="entry name" value="RNA_pol_sigma_r3/r4-like"/>
</dbReference>
<gene>
    <name evidence="8" type="primary">sigD</name>
    <name evidence="8" type="ORF">TICRE_02660</name>
</gene>
<dbReference type="GO" id="GO:0016987">
    <property type="term" value="F:sigma factor activity"/>
    <property type="evidence" value="ECO:0007669"/>
    <property type="project" value="UniProtKB-KW"/>
</dbReference>
<dbReference type="InterPro" id="IPR013325">
    <property type="entry name" value="RNA_pol_sigma_r2"/>
</dbReference>
<dbReference type="SUPFAM" id="SSF88659">
    <property type="entry name" value="Sigma3 and sigma4 domains of RNA polymerase sigma factors"/>
    <property type="match status" value="2"/>
</dbReference>
<dbReference type="RefSeq" id="WP_075724339.1">
    <property type="nucleotide sequence ID" value="NZ_LTDM01000003.1"/>
</dbReference>
<keyword evidence="3 5" id="KW-0238">DNA-binding</keyword>
<evidence type="ECO:0000256" key="3">
    <source>
        <dbReference type="ARBA" id="ARBA00023125"/>
    </source>
</evidence>
<dbReference type="PANTHER" id="PTHR30385">
    <property type="entry name" value="SIGMA FACTOR F FLAGELLAR"/>
    <property type="match status" value="1"/>
</dbReference>
<dbReference type="OrthoDB" id="9799825at2"/>
<keyword evidence="4 5" id="KW-0804">Transcription</keyword>